<comment type="similarity">
    <text evidence="6">Belongs to the ABC-4 integral membrane protein family.</text>
</comment>
<feature type="transmembrane region" description="Helical" evidence="8">
    <location>
        <begin position="396"/>
        <end position="414"/>
    </location>
</feature>
<comment type="subcellular location">
    <subcellularLocation>
        <location evidence="1">Cell membrane</location>
        <topology evidence="1">Multi-pass membrane protein</topology>
    </subcellularLocation>
</comment>
<dbReference type="GeneID" id="97423887"/>
<dbReference type="InterPro" id="IPR003838">
    <property type="entry name" value="ABC3_permease_C"/>
</dbReference>
<dbReference type="AlphaFoldDB" id="A0AAW8NDE8"/>
<feature type="compositionally biased region" description="Low complexity" evidence="7">
    <location>
        <begin position="82"/>
        <end position="98"/>
    </location>
</feature>
<evidence type="ECO:0000256" key="4">
    <source>
        <dbReference type="ARBA" id="ARBA00022989"/>
    </source>
</evidence>
<evidence type="ECO:0000256" key="7">
    <source>
        <dbReference type="SAM" id="MobiDB-lite"/>
    </source>
</evidence>
<keyword evidence="5 8" id="KW-0472">Membrane</keyword>
<evidence type="ECO:0000313" key="12">
    <source>
        <dbReference type="Proteomes" id="UP001262032"/>
    </source>
</evidence>
<feature type="transmembrane region" description="Helical" evidence="8">
    <location>
        <begin position="298"/>
        <end position="322"/>
    </location>
</feature>
<feature type="region of interest" description="Disordered" evidence="7">
    <location>
        <begin position="71"/>
        <end position="102"/>
    </location>
</feature>
<dbReference type="Proteomes" id="UP001262032">
    <property type="component" value="Unassembled WGS sequence"/>
</dbReference>
<evidence type="ECO:0000256" key="5">
    <source>
        <dbReference type="ARBA" id="ARBA00023136"/>
    </source>
</evidence>
<evidence type="ECO:0000256" key="2">
    <source>
        <dbReference type="ARBA" id="ARBA00022475"/>
    </source>
</evidence>
<dbReference type="PANTHER" id="PTHR30572">
    <property type="entry name" value="MEMBRANE COMPONENT OF TRANSPORTER-RELATED"/>
    <property type="match status" value="1"/>
</dbReference>
<dbReference type="Pfam" id="PF12704">
    <property type="entry name" value="MacB_PCD"/>
    <property type="match status" value="1"/>
</dbReference>
<keyword evidence="2" id="KW-1003">Cell membrane</keyword>
<dbReference type="RefSeq" id="WP_310113680.1">
    <property type="nucleotide sequence ID" value="NZ_JAVDTN010000014.1"/>
</dbReference>
<evidence type="ECO:0000256" key="3">
    <source>
        <dbReference type="ARBA" id="ARBA00022692"/>
    </source>
</evidence>
<reference evidence="11" key="1">
    <citation type="submission" date="2023-07" db="EMBL/GenBank/DDBJ databases">
        <title>Sorghum-associated microbial communities from plants grown in Nebraska, USA.</title>
        <authorList>
            <person name="Schachtman D."/>
        </authorList>
    </citation>
    <scope>NUCLEOTIDE SEQUENCE</scope>
    <source>
        <strain evidence="11">BE261</strain>
    </source>
</reference>
<organism evidence="11 12">
    <name type="scientific">Pseudarthrobacter oxydans</name>
    <name type="common">Arthrobacter oxydans</name>
    <dbReference type="NCBI Taxonomy" id="1671"/>
    <lineage>
        <taxon>Bacteria</taxon>
        <taxon>Bacillati</taxon>
        <taxon>Actinomycetota</taxon>
        <taxon>Actinomycetes</taxon>
        <taxon>Micrococcales</taxon>
        <taxon>Micrococcaceae</taxon>
        <taxon>Pseudarthrobacter</taxon>
    </lineage>
</organism>
<evidence type="ECO:0000259" key="10">
    <source>
        <dbReference type="Pfam" id="PF12704"/>
    </source>
</evidence>
<name>A0AAW8NDE8_PSEOX</name>
<sequence length="431" mass="43610">MKAADLVGSAARNTLRSKLRTTLTVLALFIGAFTLTLTTAVGAGVTDYVTKQVASLGADDVFIVTRTAGDTTEGPRAYDPKTSSASSATGGPALPGAGQSDPMTEADLEKLAGISGISRVDPVQAVAVDFVQYNGGGQFELSVNPTSSITRADLLAGAQLSESSGTRELALPADYVDALGFSDAQDAVGAVVQLGITDVLGARHQVDGTVVGISQESLLSSGGGANPAMVSALAEAQSAGIDTGPARYPLAVAYFDPALSSAQVSDLQESVAAAGFGAQTIQDQLGVIKTVIDGIIGVLNAFAIVALVAAAFGIVNTLLMSVQERTREIGLMKSMGMRAGKIFALFSLEAAFIGFLGSLIGVAAAVLAGSALNAALSAGPLSSLPGLNILLFEPGAIMGIMLLIMAIAFISGTLPASRAARKNPIDSLRYE</sequence>
<evidence type="ECO:0000256" key="1">
    <source>
        <dbReference type="ARBA" id="ARBA00004651"/>
    </source>
</evidence>
<evidence type="ECO:0000259" key="9">
    <source>
        <dbReference type="Pfam" id="PF02687"/>
    </source>
</evidence>
<gene>
    <name evidence="11" type="ORF">J2X12_003391</name>
</gene>
<dbReference type="EMBL" id="JAVDWN010000014">
    <property type="protein sequence ID" value="MDR7165342.1"/>
    <property type="molecule type" value="Genomic_DNA"/>
</dbReference>
<evidence type="ECO:0000256" key="8">
    <source>
        <dbReference type="SAM" id="Phobius"/>
    </source>
</evidence>
<dbReference type="PANTHER" id="PTHR30572:SF4">
    <property type="entry name" value="ABC TRANSPORTER PERMEASE YTRF"/>
    <property type="match status" value="1"/>
</dbReference>
<keyword evidence="4 8" id="KW-1133">Transmembrane helix</keyword>
<feature type="domain" description="MacB-like periplasmic core" evidence="10">
    <location>
        <begin position="21"/>
        <end position="238"/>
    </location>
</feature>
<dbReference type="Pfam" id="PF02687">
    <property type="entry name" value="FtsX"/>
    <property type="match status" value="1"/>
</dbReference>
<evidence type="ECO:0000256" key="6">
    <source>
        <dbReference type="ARBA" id="ARBA00038076"/>
    </source>
</evidence>
<evidence type="ECO:0000313" key="11">
    <source>
        <dbReference type="EMBL" id="MDR7165342.1"/>
    </source>
</evidence>
<dbReference type="GO" id="GO:0022857">
    <property type="term" value="F:transmembrane transporter activity"/>
    <property type="evidence" value="ECO:0007669"/>
    <property type="project" value="TreeGrafter"/>
</dbReference>
<feature type="domain" description="ABC3 transporter permease C-terminal" evidence="9">
    <location>
        <begin position="301"/>
        <end position="424"/>
    </location>
</feature>
<dbReference type="InterPro" id="IPR050250">
    <property type="entry name" value="Macrolide_Exporter_MacB"/>
</dbReference>
<feature type="transmembrane region" description="Helical" evidence="8">
    <location>
        <begin position="343"/>
        <end position="376"/>
    </location>
</feature>
<keyword evidence="3 8" id="KW-0812">Transmembrane</keyword>
<dbReference type="GO" id="GO:0005886">
    <property type="term" value="C:plasma membrane"/>
    <property type="evidence" value="ECO:0007669"/>
    <property type="project" value="UniProtKB-SubCell"/>
</dbReference>
<accession>A0AAW8NDE8</accession>
<protein>
    <submittedName>
        <fullName evidence="11">ABC transport system permease protein</fullName>
    </submittedName>
</protein>
<proteinExistence type="inferred from homology"/>
<dbReference type="InterPro" id="IPR025857">
    <property type="entry name" value="MacB_PCD"/>
</dbReference>
<comment type="caution">
    <text evidence="11">The sequence shown here is derived from an EMBL/GenBank/DDBJ whole genome shotgun (WGS) entry which is preliminary data.</text>
</comment>